<dbReference type="PANTHER" id="PTHR11825">
    <property type="entry name" value="SUBGROUP IIII AMINOTRANSFERASE"/>
    <property type="match status" value="1"/>
</dbReference>
<evidence type="ECO:0000256" key="7">
    <source>
        <dbReference type="ARBA" id="ARBA00022605"/>
    </source>
</evidence>
<dbReference type="GO" id="GO:0009098">
    <property type="term" value="P:L-leucine biosynthetic process"/>
    <property type="evidence" value="ECO:0007669"/>
    <property type="project" value="TreeGrafter"/>
</dbReference>
<evidence type="ECO:0000256" key="17">
    <source>
        <dbReference type="RuleBase" id="RU004106"/>
    </source>
</evidence>
<dbReference type="Gene3D" id="3.20.10.10">
    <property type="entry name" value="D-amino Acid Aminotransferase, subunit A, domain 2"/>
    <property type="match status" value="1"/>
</dbReference>
<dbReference type="InterPro" id="IPR043131">
    <property type="entry name" value="BCAT-like_N"/>
</dbReference>
<dbReference type="CDD" id="cd01557">
    <property type="entry name" value="BCAT_beta_family"/>
    <property type="match status" value="1"/>
</dbReference>
<dbReference type="NCBIfam" id="NF009897">
    <property type="entry name" value="PRK13357.1"/>
    <property type="match status" value="1"/>
</dbReference>
<evidence type="ECO:0000313" key="21">
    <source>
        <dbReference type="Proteomes" id="UP000515135"/>
    </source>
</evidence>
<comment type="function">
    <text evidence="15">Catalyzes the first reaction in the catabolism of the essential branched chain amino acids leucine, isoleucine, and valine.</text>
</comment>
<evidence type="ECO:0000256" key="19">
    <source>
        <dbReference type="RuleBase" id="RU004517"/>
    </source>
</evidence>
<comment type="similarity">
    <text evidence="3 17">Belongs to the class-IV pyridoxal-phosphate-dependent aminotransferase family.</text>
</comment>
<dbReference type="InterPro" id="IPR033939">
    <property type="entry name" value="BCAT_family"/>
</dbReference>
<accession>A0A6P5AE21</accession>
<feature type="chain" id="PRO_5028100865" description="Branched-chain-amino-acid aminotransferase" evidence="20">
    <location>
        <begin position="27"/>
        <end position="410"/>
    </location>
</feature>
<comment type="catalytic activity">
    <reaction evidence="14">
        <text>L-leucine + 2-oxoglutarate = 4-methyl-2-oxopentanoate + L-glutamate</text>
        <dbReference type="Rhea" id="RHEA:18321"/>
        <dbReference type="ChEBI" id="CHEBI:16810"/>
        <dbReference type="ChEBI" id="CHEBI:17865"/>
        <dbReference type="ChEBI" id="CHEBI:29985"/>
        <dbReference type="ChEBI" id="CHEBI:57427"/>
        <dbReference type="EC" id="2.6.1.42"/>
    </reaction>
    <physiologicalReaction direction="left-to-right" evidence="14">
        <dbReference type="Rhea" id="RHEA:18322"/>
    </physiologicalReaction>
</comment>
<reference evidence="22" key="1">
    <citation type="submission" date="2025-08" db="UniProtKB">
        <authorList>
            <consortium name="RefSeq"/>
        </authorList>
    </citation>
    <scope>IDENTIFICATION</scope>
    <source>
        <tissue evidence="22">Gonad</tissue>
    </source>
</reference>
<keyword evidence="6 19" id="KW-0032">Aminotransferase</keyword>
<evidence type="ECO:0000256" key="1">
    <source>
        <dbReference type="ARBA" id="ARBA00001933"/>
    </source>
</evidence>
<dbReference type="KEGG" id="bbel:109481846"/>
<name>A0A6P5AE21_BRABE</name>
<evidence type="ECO:0000256" key="2">
    <source>
        <dbReference type="ARBA" id="ARBA00004496"/>
    </source>
</evidence>
<evidence type="ECO:0000256" key="10">
    <source>
        <dbReference type="ARBA" id="ARBA00023098"/>
    </source>
</evidence>
<dbReference type="GO" id="GO:0009099">
    <property type="term" value="P:L-valine biosynthetic process"/>
    <property type="evidence" value="ECO:0007669"/>
    <property type="project" value="TreeGrafter"/>
</dbReference>
<comment type="catalytic activity">
    <reaction evidence="13">
        <text>L-valine + 2-oxoglutarate = 3-methyl-2-oxobutanoate + L-glutamate</text>
        <dbReference type="Rhea" id="RHEA:24813"/>
        <dbReference type="ChEBI" id="CHEBI:11851"/>
        <dbReference type="ChEBI" id="CHEBI:16810"/>
        <dbReference type="ChEBI" id="CHEBI:29985"/>
        <dbReference type="ChEBI" id="CHEBI:57762"/>
        <dbReference type="EC" id="2.6.1.42"/>
    </reaction>
    <physiologicalReaction direction="left-to-right" evidence="13">
        <dbReference type="Rhea" id="RHEA:24814"/>
    </physiologicalReaction>
</comment>
<keyword evidence="8 19" id="KW-0808">Transferase</keyword>
<evidence type="ECO:0000313" key="22">
    <source>
        <dbReference type="RefSeq" id="XP_019640026.1"/>
    </source>
</evidence>
<dbReference type="AlphaFoldDB" id="A0A6P5AE21"/>
<evidence type="ECO:0000256" key="8">
    <source>
        <dbReference type="ARBA" id="ARBA00022679"/>
    </source>
</evidence>
<dbReference type="GO" id="GO:0006629">
    <property type="term" value="P:lipid metabolic process"/>
    <property type="evidence" value="ECO:0007669"/>
    <property type="project" value="UniProtKB-KW"/>
</dbReference>
<dbReference type="Proteomes" id="UP000515135">
    <property type="component" value="Unplaced"/>
</dbReference>
<comment type="catalytic activity">
    <reaction evidence="12">
        <text>L-isoleucine + 2-oxoglutarate = (S)-3-methyl-2-oxopentanoate + L-glutamate</text>
        <dbReference type="Rhea" id="RHEA:24801"/>
        <dbReference type="ChEBI" id="CHEBI:16810"/>
        <dbReference type="ChEBI" id="CHEBI:29985"/>
        <dbReference type="ChEBI" id="CHEBI:35146"/>
        <dbReference type="ChEBI" id="CHEBI:58045"/>
        <dbReference type="EC" id="2.6.1.42"/>
    </reaction>
    <physiologicalReaction direction="left-to-right" evidence="12">
        <dbReference type="Rhea" id="RHEA:24802"/>
    </physiologicalReaction>
</comment>
<dbReference type="InterPro" id="IPR043132">
    <property type="entry name" value="BCAT-like_C"/>
</dbReference>
<dbReference type="PIRSF" id="PIRSF006468">
    <property type="entry name" value="BCAT1"/>
    <property type="match status" value="1"/>
</dbReference>
<evidence type="ECO:0000256" key="4">
    <source>
        <dbReference type="ARBA" id="ARBA00011738"/>
    </source>
</evidence>
<organism evidence="21 22">
    <name type="scientific">Branchiostoma belcheri</name>
    <name type="common">Amphioxus</name>
    <dbReference type="NCBI Taxonomy" id="7741"/>
    <lineage>
        <taxon>Eukaryota</taxon>
        <taxon>Metazoa</taxon>
        <taxon>Chordata</taxon>
        <taxon>Cephalochordata</taxon>
        <taxon>Leptocardii</taxon>
        <taxon>Amphioxiformes</taxon>
        <taxon>Branchiostomatidae</taxon>
        <taxon>Branchiostoma</taxon>
    </lineage>
</organism>
<dbReference type="RefSeq" id="XP_019640026.1">
    <property type="nucleotide sequence ID" value="XM_019784467.1"/>
</dbReference>
<evidence type="ECO:0000256" key="12">
    <source>
        <dbReference type="ARBA" id="ARBA00050522"/>
    </source>
</evidence>
<keyword evidence="7 19" id="KW-0028">Amino-acid biosynthesis</keyword>
<dbReference type="GO" id="GO:0004084">
    <property type="term" value="F:branched-chain-amino-acid transaminase activity"/>
    <property type="evidence" value="ECO:0007669"/>
    <property type="project" value="UniProtKB-EC"/>
</dbReference>
<proteinExistence type="inferred from homology"/>
<keyword evidence="9 18" id="KW-0663">Pyridoxal phosphate</keyword>
<keyword evidence="10" id="KW-0443">Lipid metabolism</keyword>
<evidence type="ECO:0000256" key="13">
    <source>
        <dbReference type="ARBA" id="ARBA00050614"/>
    </source>
</evidence>
<evidence type="ECO:0000256" key="15">
    <source>
        <dbReference type="ARBA" id="ARBA00057137"/>
    </source>
</evidence>
<dbReference type="Pfam" id="PF01063">
    <property type="entry name" value="Aminotran_4"/>
    <property type="match status" value="1"/>
</dbReference>
<evidence type="ECO:0000256" key="14">
    <source>
        <dbReference type="ARBA" id="ARBA00052295"/>
    </source>
</evidence>
<comment type="subcellular location">
    <subcellularLocation>
        <location evidence="2">Cytoplasm</location>
    </subcellularLocation>
</comment>
<dbReference type="GO" id="GO:0005739">
    <property type="term" value="C:mitochondrion"/>
    <property type="evidence" value="ECO:0007669"/>
    <property type="project" value="TreeGrafter"/>
</dbReference>
<dbReference type="EC" id="2.6.1.42" evidence="19"/>
<dbReference type="FunFam" id="3.30.470.10:FF:000002">
    <property type="entry name" value="Branched-chain-amino-acid aminotransferase"/>
    <property type="match status" value="1"/>
</dbReference>
<keyword evidence="11 19" id="KW-0100">Branched-chain amino acid biosynthesis</keyword>
<evidence type="ECO:0000256" key="5">
    <source>
        <dbReference type="ARBA" id="ARBA00022490"/>
    </source>
</evidence>
<evidence type="ECO:0000256" key="20">
    <source>
        <dbReference type="SAM" id="SignalP"/>
    </source>
</evidence>
<evidence type="ECO:0000256" key="6">
    <source>
        <dbReference type="ARBA" id="ARBA00022576"/>
    </source>
</evidence>
<feature type="signal peptide" evidence="20">
    <location>
        <begin position="1"/>
        <end position="26"/>
    </location>
</feature>
<dbReference type="PROSITE" id="PS00770">
    <property type="entry name" value="AA_TRANSFER_CLASS_4"/>
    <property type="match status" value="1"/>
</dbReference>
<keyword evidence="5" id="KW-0963">Cytoplasm</keyword>
<dbReference type="OrthoDB" id="1732691at2759"/>
<dbReference type="SUPFAM" id="SSF56752">
    <property type="entry name" value="D-aminoacid aminotransferase-like PLP-dependent enzymes"/>
    <property type="match status" value="1"/>
</dbReference>
<gene>
    <name evidence="22" type="primary">LOC109481846</name>
</gene>
<keyword evidence="20" id="KW-0732">Signal</keyword>
<dbReference type="NCBIfam" id="TIGR01123">
    <property type="entry name" value="ilvE_II"/>
    <property type="match status" value="1"/>
</dbReference>
<comment type="subunit">
    <text evidence="4">Homodimer.</text>
</comment>
<dbReference type="Gene3D" id="3.30.470.10">
    <property type="match status" value="1"/>
</dbReference>
<evidence type="ECO:0000256" key="3">
    <source>
        <dbReference type="ARBA" id="ARBA00009320"/>
    </source>
</evidence>
<comment type="cofactor">
    <cofactor evidence="1 18">
        <name>pyridoxal 5'-phosphate</name>
        <dbReference type="ChEBI" id="CHEBI:597326"/>
    </cofactor>
</comment>
<dbReference type="GeneID" id="109481846"/>
<evidence type="ECO:0000256" key="18">
    <source>
        <dbReference type="RuleBase" id="RU004516"/>
    </source>
</evidence>
<keyword evidence="21" id="KW-1185">Reference proteome</keyword>
<evidence type="ECO:0000256" key="16">
    <source>
        <dbReference type="PIRSR" id="PIRSR006468-1"/>
    </source>
</evidence>
<protein>
    <recommendedName>
        <fullName evidence="19">Branched-chain-amino-acid aminotransferase</fullName>
        <ecNumber evidence="19">2.6.1.42</ecNumber>
    </recommendedName>
</protein>
<dbReference type="PANTHER" id="PTHR11825:SF44">
    <property type="entry name" value="BRANCHED-CHAIN-AMINO-ACID AMINOTRANSFERASE"/>
    <property type="match status" value="1"/>
</dbReference>
<dbReference type="InterPro" id="IPR001544">
    <property type="entry name" value="Aminotrans_IV"/>
</dbReference>
<dbReference type="InterPro" id="IPR005786">
    <property type="entry name" value="B_amino_transII"/>
</dbReference>
<evidence type="ECO:0000256" key="11">
    <source>
        <dbReference type="ARBA" id="ARBA00023304"/>
    </source>
</evidence>
<sequence>MMQGNTHPLFKMAAVMLLFRSFGKQAVHHGKVSGTTLWRRGMASAASFRYKDLEIELTKNPQRKPEPSELVFGKNFTDHMLTIEWTSQEGWKPPRITPLQPLQLHPGAKALHYSVELFEGMKAYRGIDDKLRLFRPEANMERMNNSAARAALPSFDGEELIQCISKLIEVDRDWVPAAKDCSLYIRPTLIGTEPTLGVSQAEEAMLFVLLGPVGAYFKTGTFNPVSLMADPQYIRAFKGGVGNYKLGSNYGPTIRIQKEAERRGCQQVLWLYGDDHQLTEVGTMNIFMYWENESGEPELVTPPLEGIILPGVTRRSLLDLARGWNECKVTERTFTMHDLVKGLEDNRVKELFGAGTACVVCPIDRILYGEKDLHIPTMDTGAVVCRRLYQELTDIQFGRVPHDWVRSIES</sequence>
<dbReference type="InterPro" id="IPR036038">
    <property type="entry name" value="Aminotransferase-like"/>
</dbReference>
<dbReference type="InterPro" id="IPR018300">
    <property type="entry name" value="Aminotrans_IV_CS"/>
</dbReference>
<evidence type="ECO:0000256" key="9">
    <source>
        <dbReference type="ARBA" id="ARBA00022898"/>
    </source>
</evidence>
<dbReference type="FunFam" id="3.20.10.10:FF:000005">
    <property type="entry name" value="Branched-chain-amino-acid aminotransferase"/>
    <property type="match status" value="1"/>
</dbReference>
<feature type="modified residue" description="N6-(pyridoxal phosphate)lysine" evidence="16">
    <location>
        <position position="245"/>
    </location>
</feature>